<evidence type="ECO:0000256" key="1">
    <source>
        <dbReference type="SAM" id="MobiDB-lite"/>
    </source>
</evidence>
<evidence type="ECO:0000313" key="2">
    <source>
        <dbReference type="EMBL" id="MBK1836889.1"/>
    </source>
</evidence>
<dbReference type="EMBL" id="JAENHM010000020">
    <property type="protein sequence ID" value="MBK1836889.1"/>
    <property type="molecule type" value="Genomic_DNA"/>
</dbReference>
<evidence type="ECO:0000313" key="3">
    <source>
        <dbReference type="Proteomes" id="UP000652760"/>
    </source>
</evidence>
<keyword evidence="3" id="KW-1185">Reference proteome</keyword>
<feature type="compositionally biased region" description="Basic and acidic residues" evidence="1">
    <location>
        <begin position="55"/>
        <end position="64"/>
    </location>
</feature>
<gene>
    <name evidence="2" type="ORF">JHL17_05640</name>
</gene>
<accession>A0ABS1F0E8</accession>
<organism evidence="2 3">
    <name type="scientific">Azospirillum endophyticum</name>
    <dbReference type="NCBI Taxonomy" id="2800326"/>
    <lineage>
        <taxon>Bacteria</taxon>
        <taxon>Pseudomonadati</taxon>
        <taxon>Pseudomonadota</taxon>
        <taxon>Alphaproteobacteria</taxon>
        <taxon>Rhodospirillales</taxon>
        <taxon>Azospirillaceae</taxon>
        <taxon>Azospirillum</taxon>
    </lineage>
</organism>
<comment type="caution">
    <text evidence="2">The sequence shown here is derived from an EMBL/GenBank/DDBJ whole genome shotgun (WGS) entry which is preliminary data.</text>
</comment>
<evidence type="ECO:0008006" key="4">
    <source>
        <dbReference type="Google" id="ProtNLM"/>
    </source>
</evidence>
<feature type="region of interest" description="Disordered" evidence="1">
    <location>
        <begin position="1"/>
        <end position="64"/>
    </location>
</feature>
<sequence>MSPTPESKDGPTQGHPMEDRRSGQAQVPKPPSRAEVEEISRSQEYLTDEWTGDGGKPDGSRRKG</sequence>
<feature type="compositionally biased region" description="Basic and acidic residues" evidence="1">
    <location>
        <begin position="32"/>
        <end position="41"/>
    </location>
</feature>
<dbReference type="RefSeq" id="WP_200191081.1">
    <property type="nucleotide sequence ID" value="NZ_JAENHM010000020.1"/>
</dbReference>
<dbReference type="Proteomes" id="UP000652760">
    <property type="component" value="Unassembled WGS sequence"/>
</dbReference>
<reference evidence="3" key="1">
    <citation type="submission" date="2021-01" db="EMBL/GenBank/DDBJ databases">
        <title>Genome public.</title>
        <authorList>
            <person name="Liu C."/>
            <person name="Sun Q."/>
        </authorList>
    </citation>
    <scope>NUCLEOTIDE SEQUENCE [LARGE SCALE GENOMIC DNA]</scope>
    <source>
        <strain evidence="3">YIM B02556</strain>
    </source>
</reference>
<proteinExistence type="predicted"/>
<protein>
    <recommendedName>
        <fullName evidence="4">DUF1674 domain-containing protein</fullName>
    </recommendedName>
</protein>
<name>A0ABS1F0E8_9PROT</name>